<dbReference type="STRING" id="120956.SAMN05421791_104157"/>
<dbReference type="PANTHER" id="PTHR31102:SF1">
    <property type="entry name" value="CATION_H+ EXCHANGER DOMAIN-CONTAINING PROTEIN"/>
    <property type="match status" value="1"/>
</dbReference>
<reference evidence="7 8" key="1">
    <citation type="submission" date="2016-10" db="EMBL/GenBank/DDBJ databases">
        <authorList>
            <person name="de Groot N.N."/>
        </authorList>
    </citation>
    <scope>NUCLEOTIDE SEQUENCE [LARGE SCALE GENOMIC DNA]</scope>
    <source>
        <strain evidence="7 8">ATCC BAA-466</strain>
    </source>
</reference>
<feature type="transmembrane region" description="Helical" evidence="5">
    <location>
        <begin position="84"/>
        <end position="103"/>
    </location>
</feature>
<feature type="transmembrane region" description="Helical" evidence="5">
    <location>
        <begin position="301"/>
        <end position="321"/>
    </location>
</feature>
<dbReference type="AlphaFoldDB" id="A0A1G7SVY4"/>
<dbReference type="RefSeq" id="WP_090289830.1">
    <property type="nucleotide sequence ID" value="NZ_FNCK01000004.1"/>
</dbReference>
<evidence type="ECO:0000313" key="8">
    <source>
        <dbReference type="Proteomes" id="UP000199708"/>
    </source>
</evidence>
<dbReference type="OrthoDB" id="9790604at2"/>
<dbReference type="InterPro" id="IPR006153">
    <property type="entry name" value="Cation/H_exchanger_TM"/>
</dbReference>
<keyword evidence="3 5" id="KW-1133">Transmembrane helix</keyword>
<feature type="transmembrane region" description="Helical" evidence="5">
    <location>
        <begin position="333"/>
        <end position="354"/>
    </location>
</feature>
<organism evidence="7 8">
    <name type="scientific">Facklamia miroungae</name>
    <dbReference type="NCBI Taxonomy" id="120956"/>
    <lineage>
        <taxon>Bacteria</taxon>
        <taxon>Bacillati</taxon>
        <taxon>Bacillota</taxon>
        <taxon>Bacilli</taxon>
        <taxon>Lactobacillales</taxon>
        <taxon>Aerococcaceae</taxon>
        <taxon>Facklamia</taxon>
    </lineage>
</organism>
<evidence type="ECO:0000256" key="4">
    <source>
        <dbReference type="ARBA" id="ARBA00023136"/>
    </source>
</evidence>
<feature type="transmembrane region" description="Helical" evidence="5">
    <location>
        <begin position="52"/>
        <end position="72"/>
    </location>
</feature>
<sequence>MLWSIGLVLILGWISGKLFEQLNLPKLLAYLLIGILIGPNVLNLLSADLTNLAGEIRQTALMIILIRAGLTLKISDLLKVGRPAILMCFLPAICEILAIGLIGPYILNISYVDSFLLASVLAAVSPAVLVPRMVGLIDQGLGTNKAIPQMILAGGTADDILIFVLFAAFMQLAQGEGVSATTILSAPISVGTGIGLGYVIGIGLSYLFDKFKWDAQQFLFLSLAISFLVLGLENIITDFLPYSGVLAVLVIFLVVQRKTPHVATQLTASYQKIWQIAEIFLFVFLGVVVNPVLALEAGWPVILIIFIGLLFRMVGVALSILKTPFNKQERYFIMGAYLPKATVQASLGGLPLLAGIASGSLILIAATVSILITAPLGAIFIDHFAPRWLEKDPTLK</sequence>
<evidence type="ECO:0000313" key="7">
    <source>
        <dbReference type="EMBL" id="SDG26460.1"/>
    </source>
</evidence>
<keyword evidence="8" id="KW-1185">Reference proteome</keyword>
<evidence type="ECO:0000256" key="1">
    <source>
        <dbReference type="ARBA" id="ARBA00004141"/>
    </source>
</evidence>
<name>A0A1G7SVY4_9LACT</name>
<dbReference type="GO" id="GO:1902600">
    <property type="term" value="P:proton transmembrane transport"/>
    <property type="evidence" value="ECO:0007669"/>
    <property type="project" value="InterPro"/>
</dbReference>
<feature type="transmembrane region" description="Helical" evidence="5">
    <location>
        <begin position="276"/>
        <end position="295"/>
    </location>
</feature>
<evidence type="ECO:0000259" key="6">
    <source>
        <dbReference type="Pfam" id="PF00999"/>
    </source>
</evidence>
<dbReference type="Gene3D" id="1.20.1530.20">
    <property type="match status" value="1"/>
</dbReference>
<feature type="transmembrane region" description="Helical" evidence="5">
    <location>
        <begin position="239"/>
        <end position="255"/>
    </location>
</feature>
<keyword evidence="2 5" id="KW-0812">Transmembrane</keyword>
<evidence type="ECO:0000256" key="5">
    <source>
        <dbReference type="SAM" id="Phobius"/>
    </source>
</evidence>
<evidence type="ECO:0000256" key="2">
    <source>
        <dbReference type="ARBA" id="ARBA00022692"/>
    </source>
</evidence>
<dbReference type="Pfam" id="PF00999">
    <property type="entry name" value="Na_H_Exchanger"/>
    <property type="match status" value="1"/>
</dbReference>
<dbReference type="EMBL" id="FNCK01000004">
    <property type="protein sequence ID" value="SDG26460.1"/>
    <property type="molecule type" value="Genomic_DNA"/>
</dbReference>
<dbReference type="GO" id="GO:0016020">
    <property type="term" value="C:membrane"/>
    <property type="evidence" value="ECO:0007669"/>
    <property type="project" value="UniProtKB-SubCell"/>
</dbReference>
<feature type="domain" description="Cation/H+ exchanger transmembrane" evidence="6">
    <location>
        <begin position="8"/>
        <end position="379"/>
    </location>
</feature>
<proteinExistence type="predicted"/>
<feature type="transmembrane region" description="Helical" evidence="5">
    <location>
        <begin position="360"/>
        <end position="381"/>
    </location>
</feature>
<accession>A0A1G7SVY4</accession>
<evidence type="ECO:0000256" key="3">
    <source>
        <dbReference type="ARBA" id="ARBA00022989"/>
    </source>
</evidence>
<dbReference type="GO" id="GO:0015297">
    <property type="term" value="F:antiporter activity"/>
    <property type="evidence" value="ECO:0007669"/>
    <property type="project" value="InterPro"/>
</dbReference>
<feature type="transmembrane region" description="Helical" evidence="5">
    <location>
        <begin position="27"/>
        <end position="46"/>
    </location>
</feature>
<feature type="transmembrane region" description="Helical" evidence="5">
    <location>
        <begin position="184"/>
        <end position="208"/>
    </location>
</feature>
<feature type="transmembrane region" description="Helical" evidence="5">
    <location>
        <begin position="109"/>
        <end position="130"/>
    </location>
</feature>
<dbReference type="Proteomes" id="UP000199708">
    <property type="component" value="Unassembled WGS sequence"/>
</dbReference>
<comment type="subcellular location">
    <subcellularLocation>
        <location evidence="1">Membrane</location>
        <topology evidence="1">Multi-pass membrane protein</topology>
    </subcellularLocation>
</comment>
<dbReference type="PANTHER" id="PTHR31102">
    <property type="match status" value="1"/>
</dbReference>
<protein>
    <submittedName>
        <fullName evidence="7">Sodium/hydrogen exchanger family protein</fullName>
    </submittedName>
</protein>
<keyword evidence="4 5" id="KW-0472">Membrane</keyword>
<dbReference type="InterPro" id="IPR051843">
    <property type="entry name" value="CPA1_transporter"/>
</dbReference>
<feature type="transmembrane region" description="Helical" evidence="5">
    <location>
        <begin position="151"/>
        <end position="172"/>
    </location>
</feature>
<gene>
    <name evidence="7" type="ORF">SAMN05421791_104157</name>
</gene>
<dbReference type="InterPro" id="IPR038770">
    <property type="entry name" value="Na+/solute_symporter_sf"/>
</dbReference>